<organism evidence="1 2">
    <name type="scientific">Aerophototrophica crusticola</name>
    <dbReference type="NCBI Taxonomy" id="1709002"/>
    <lineage>
        <taxon>Bacteria</taxon>
        <taxon>Pseudomonadati</taxon>
        <taxon>Pseudomonadota</taxon>
        <taxon>Alphaproteobacteria</taxon>
        <taxon>Rhodospirillales</taxon>
        <taxon>Rhodospirillaceae</taxon>
        <taxon>Aerophototrophica</taxon>
    </lineage>
</organism>
<keyword evidence="2" id="KW-1185">Reference proteome</keyword>
<dbReference type="EMBL" id="CP051775">
    <property type="protein sequence ID" value="QJE72309.1"/>
    <property type="molecule type" value="Genomic_DNA"/>
</dbReference>
<reference evidence="1" key="1">
    <citation type="submission" date="2020-04" db="EMBL/GenBank/DDBJ databases">
        <title>A desert anoxygenic phototrophic bacterium fixes CO2 using RubisCO under aerobic conditions.</title>
        <authorList>
            <person name="Tang K."/>
        </authorList>
    </citation>
    <scope>NUCLEOTIDE SEQUENCE [LARGE SCALE GENOMIC DNA]</scope>
    <source>
        <strain evidence="1">MIMtkB3</strain>
    </source>
</reference>
<name>A0A858R4D8_9PROT</name>
<gene>
    <name evidence="1" type="ORF">HHL28_03620</name>
</gene>
<accession>A0A858R4D8</accession>
<evidence type="ECO:0000313" key="1">
    <source>
        <dbReference type="EMBL" id="QJE72309.1"/>
    </source>
</evidence>
<dbReference type="AlphaFoldDB" id="A0A858R4D8"/>
<protein>
    <submittedName>
        <fullName evidence="1">Uncharacterized protein</fullName>
    </submittedName>
</protein>
<dbReference type="KEGG" id="acru:HHL28_03620"/>
<sequence length="247" mass="27502">MDDDRAAENTLEQVPHAFVAHATVLLAVNLTHGLDPVLAGLLPEQVPEADELLDDQVLVGQVIRAPRGETRLERAVQWFDTVWFELPDRPTQEAAVRRELERQRDVPAIFDLEAALVGAADLLETLAAQTAFFRDTSGLRAVLRAVRRWQADQTRENLLVLSSIASELDEPAGLPSTEVVQRIRFFAQEGGMLAGEYLALHFKPTELAAWDLPELTNLLRSRYPLLRHADVARLVARLVAEHNSQAA</sequence>
<proteinExistence type="predicted"/>
<evidence type="ECO:0000313" key="2">
    <source>
        <dbReference type="Proteomes" id="UP000501891"/>
    </source>
</evidence>
<dbReference type="Proteomes" id="UP000501891">
    <property type="component" value="Chromosome"/>
</dbReference>